<keyword evidence="4" id="KW-1185">Reference proteome</keyword>
<evidence type="ECO:0000313" key="4">
    <source>
        <dbReference type="Proteomes" id="UP000549394"/>
    </source>
</evidence>
<comment type="similarity">
    <text evidence="1">Belongs to the FAM227 family.</text>
</comment>
<feature type="compositionally biased region" description="Low complexity" evidence="2">
    <location>
        <begin position="343"/>
        <end position="358"/>
    </location>
</feature>
<feature type="region of interest" description="Disordered" evidence="2">
    <location>
        <begin position="1"/>
        <end position="20"/>
    </location>
</feature>
<dbReference type="Proteomes" id="UP000549394">
    <property type="component" value="Unassembled WGS sequence"/>
</dbReference>
<evidence type="ECO:0000256" key="2">
    <source>
        <dbReference type="SAM" id="MobiDB-lite"/>
    </source>
</evidence>
<protein>
    <submittedName>
        <fullName evidence="3">DgyrCDS5657</fullName>
    </submittedName>
</protein>
<dbReference type="OrthoDB" id="192208at2759"/>
<organism evidence="3 4">
    <name type="scientific">Dimorphilus gyrociliatus</name>
    <dbReference type="NCBI Taxonomy" id="2664684"/>
    <lineage>
        <taxon>Eukaryota</taxon>
        <taxon>Metazoa</taxon>
        <taxon>Spiralia</taxon>
        <taxon>Lophotrochozoa</taxon>
        <taxon>Annelida</taxon>
        <taxon>Polychaeta</taxon>
        <taxon>Polychaeta incertae sedis</taxon>
        <taxon>Dinophilidae</taxon>
        <taxon>Dimorphilus</taxon>
    </lineage>
</organism>
<sequence>MSSEMELSRPKSGKDINRASSAMEVVEENLNVDGEELKERKRIVEAQQHKKSPFLVGSIEEVSRRISKLDQKLQSYTELVIESSASDWDDNNFTYRPLSSGKARSVYEKKEKEQRELNRFAGIYTLQSTFPRDSERLNKRFKKIAKGKERRREMEQEVRSQPKLIELHQYPGYDPEELTPLPFSIDPIDVLKIVAKAQTHLEKTDTFWWFFLERYQKSIKSQAQIFNRVSQNYVNFIFNLKISEYRDTFLKEYPKLLLQATYAAYFAVFPDSNRQFNEEFKEELTALVFSWIAGVKPAPRIWLNWNLEALEPEDVKNREDIRRQKPSNILDFNSFPKQIRGESASSSISKPSLLSTKTNHARSADRLSPINEREERKTSSISNPTISPKQKLKSTKKVSHPVGKGPSFVKYTFNMHGRSPLVSHFLKTQNSQSDPESETYRDLIKTSLKKTREVEKEFNDSYDHFKKEHAKFCFQRIKERQDNRRKRNALLKERATVKKIADLIVLEHNKDKDSTSSRLNAVLDEALGRL</sequence>
<feature type="compositionally biased region" description="Basic and acidic residues" evidence="2">
    <location>
        <begin position="1"/>
        <end position="17"/>
    </location>
</feature>
<dbReference type="PANTHER" id="PTHR33560">
    <property type="entry name" value="PROTEIN FAM227B"/>
    <property type="match status" value="1"/>
</dbReference>
<comment type="caution">
    <text evidence="3">The sequence shown here is derived from an EMBL/GenBank/DDBJ whole genome shotgun (WGS) entry which is preliminary data.</text>
</comment>
<evidence type="ECO:0000313" key="3">
    <source>
        <dbReference type="EMBL" id="CAD5116812.1"/>
    </source>
</evidence>
<name>A0A7I8VN98_9ANNE</name>
<gene>
    <name evidence="3" type="ORF">DGYR_LOCUS5404</name>
</gene>
<dbReference type="Pfam" id="PF14922">
    <property type="entry name" value="FWWh"/>
    <property type="match status" value="1"/>
</dbReference>
<dbReference type="PANTHER" id="PTHR33560:SF1">
    <property type="entry name" value="PROTEIN FAM227A"/>
    <property type="match status" value="1"/>
</dbReference>
<feature type="region of interest" description="Disordered" evidence="2">
    <location>
        <begin position="341"/>
        <end position="403"/>
    </location>
</feature>
<feature type="compositionally biased region" description="Basic residues" evidence="2">
    <location>
        <begin position="390"/>
        <end position="399"/>
    </location>
</feature>
<proteinExistence type="inferred from homology"/>
<feature type="compositionally biased region" description="Polar residues" evidence="2">
    <location>
        <begin position="379"/>
        <end position="388"/>
    </location>
</feature>
<accession>A0A7I8VN98</accession>
<dbReference type="AlphaFoldDB" id="A0A7I8VN98"/>
<dbReference type="InterPro" id="IPR029417">
    <property type="entry name" value="FAM227"/>
</dbReference>
<evidence type="ECO:0000256" key="1">
    <source>
        <dbReference type="ARBA" id="ARBA00008666"/>
    </source>
</evidence>
<reference evidence="3 4" key="1">
    <citation type="submission" date="2020-08" db="EMBL/GenBank/DDBJ databases">
        <authorList>
            <person name="Hejnol A."/>
        </authorList>
    </citation>
    <scope>NUCLEOTIDE SEQUENCE [LARGE SCALE GENOMIC DNA]</scope>
</reference>
<dbReference type="EMBL" id="CAJFCJ010000007">
    <property type="protein sequence ID" value="CAD5116812.1"/>
    <property type="molecule type" value="Genomic_DNA"/>
</dbReference>